<accession>A0A258HFD6</accession>
<feature type="domain" description="Peptidase S9 prolyl oligopeptidase catalytic" evidence="3">
    <location>
        <begin position="444"/>
        <end position="655"/>
    </location>
</feature>
<dbReference type="SUPFAM" id="SSF53474">
    <property type="entry name" value="alpha/beta-Hydrolases"/>
    <property type="match status" value="1"/>
</dbReference>
<dbReference type="PANTHER" id="PTHR42776">
    <property type="entry name" value="SERINE PEPTIDASE S9 FAMILY MEMBER"/>
    <property type="match status" value="1"/>
</dbReference>
<dbReference type="Pfam" id="PF00326">
    <property type="entry name" value="Peptidase_S9"/>
    <property type="match status" value="1"/>
</dbReference>
<keyword evidence="2" id="KW-0732">Signal</keyword>
<evidence type="ECO:0000256" key="1">
    <source>
        <dbReference type="ARBA" id="ARBA00022801"/>
    </source>
</evidence>
<feature type="signal peptide" evidence="2">
    <location>
        <begin position="1"/>
        <end position="27"/>
    </location>
</feature>
<dbReference type="PANTHER" id="PTHR42776:SF27">
    <property type="entry name" value="DIPEPTIDYL PEPTIDASE FAMILY MEMBER 6"/>
    <property type="match status" value="1"/>
</dbReference>
<sequence>MVRPVFRAALAAFLAAALTGVAPSPVAAQAPPTPAPLTAYGALPSLELVQVSPSGRRLAFVTVSGEQRVLVLLDLETRAQIGGVDVGQAKVRDLEWIGEERVLITTSKTETVPQLGLFNAELFSGQIYDPGANRIVAMLANSRGLFPALFSTPDVIDAAGGSQVLVRAFSFENPERTDLFSIDLATGRARLAEVMGVAVTDYILGADGESIARSEYEPRSQTWSLYLRQGGSFRKTWDTTAPIDQPNLMGLGLSGDSVVLAAERPDLSQPGREDAEFFDVNLASGDWRAVRFDFNPQALVFHPATHRLMGATRLDDDGRRYAFADPQARQLWETAARAFAGRSPELVSWSDDLKKAVVFTSGPRDSGSYHLLDLDAARVTPAGGAYAAITPDQVAPVRSITYAAGDGLQIHGFLTLPPGREDARGLPLVVLAHGGPASRDIVGFDWWGQALASRGYAVLQANFRGSTGYGDAFMEAGYGEWGRKMQTDLSDGVRYLAEQDLIDPQRVCIVGASYGGYAALAGVTVQQDIYRCAVSVAGISDLRRMVEEEASDGARRENVTVRYWNRFMGADRLGDRSLDEFSPVKLAEQAGAPILLLHGRDDSVVPIDQSRIMANALRRAGKPVEFVELEGEDHWLSRGDTRQRMLTETVDFLQANNPAD</sequence>
<evidence type="ECO:0000256" key="2">
    <source>
        <dbReference type="SAM" id="SignalP"/>
    </source>
</evidence>
<protein>
    <submittedName>
        <fullName evidence="4">Peptidase S9</fullName>
    </submittedName>
</protein>
<dbReference type="Gene3D" id="3.40.50.1820">
    <property type="entry name" value="alpha/beta hydrolase"/>
    <property type="match status" value="1"/>
</dbReference>
<dbReference type="GO" id="GO:0004252">
    <property type="term" value="F:serine-type endopeptidase activity"/>
    <property type="evidence" value="ECO:0007669"/>
    <property type="project" value="TreeGrafter"/>
</dbReference>
<keyword evidence="1" id="KW-0378">Hydrolase</keyword>
<comment type="caution">
    <text evidence="4">The sequence shown here is derived from an EMBL/GenBank/DDBJ whole genome shotgun (WGS) entry which is preliminary data.</text>
</comment>
<evidence type="ECO:0000259" key="3">
    <source>
        <dbReference type="Pfam" id="PF00326"/>
    </source>
</evidence>
<organism evidence="4 5">
    <name type="scientific">Brevundimonas subvibrioides</name>
    <dbReference type="NCBI Taxonomy" id="74313"/>
    <lineage>
        <taxon>Bacteria</taxon>
        <taxon>Pseudomonadati</taxon>
        <taxon>Pseudomonadota</taxon>
        <taxon>Alphaproteobacteria</taxon>
        <taxon>Caulobacterales</taxon>
        <taxon>Caulobacteraceae</taxon>
        <taxon>Brevundimonas</taxon>
    </lineage>
</organism>
<feature type="chain" id="PRO_5012536597" evidence="2">
    <location>
        <begin position="28"/>
        <end position="660"/>
    </location>
</feature>
<name>A0A258HFD6_9CAUL</name>
<reference evidence="4 5" key="1">
    <citation type="submission" date="2017-03" db="EMBL/GenBank/DDBJ databases">
        <title>Lifting the veil on microbial sulfur biogeochemistry in mining wastewaters.</title>
        <authorList>
            <person name="Kantor R.S."/>
            <person name="Colenbrander Nelson T."/>
            <person name="Marshall S."/>
            <person name="Bennett D."/>
            <person name="Apte S."/>
            <person name="Camacho D."/>
            <person name="Thomas B.C."/>
            <person name="Warren L.A."/>
            <person name="Banfield J.F."/>
        </authorList>
    </citation>
    <scope>NUCLEOTIDE SEQUENCE [LARGE SCALE GENOMIC DNA]</scope>
    <source>
        <strain evidence="4">32-68-21</strain>
    </source>
</reference>
<dbReference type="AlphaFoldDB" id="A0A258HFD6"/>
<proteinExistence type="predicted"/>
<dbReference type="InterPro" id="IPR011044">
    <property type="entry name" value="Quino_amine_DH_bsu"/>
</dbReference>
<dbReference type="InterPro" id="IPR029058">
    <property type="entry name" value="AB_hydrolase_fold"/>
</dbReference>
<dbReference type="InterPro" id="IPR001375">
    <property type="entry name" value="Peptidase_S9_cat"/>
</dbReference>
<dbReference type="EMBL" id="NCEQ01000014">
    <property type="protein sequence ID" value="OYX55327.1"/>
    <property type="molecule type" value="Genomic_DNA"/>
</dbReference>
<evidence type="ECO:0000313" key="5">
    <source>
        <dbReference type="Proteomes" id="UP000216147"/>
    </source>
</evidence>
<dbReference type="Proteomes" id="UP000216147">
    <property type="component" value="Unassembled WGS sequence"/>
</dbReference>
<dbReference type="SUPFAM" id="SSF50969">
    <property type="entry name" value="YVTN repeat-like/Quinoprotein amine dehydrogenase"/>
    <property type="match status" value="1"/>
</dbReference>
<evidence type="ECO:0000313" key="4">
    <source>
        <dbReference type="EMBL" id="OYX55327.1"/>
    </source>
</evidence>
<gene>
    <name evidence="4" type="ORF">B7Y86_13435</name>
</gene>
<dbReference type="GO" id="GO:0006508">
    <property type="term" value="P:proteolysis"/>
    <property type="evidence" value="ECO:0007669"/>
    <property type="project" value="InterPro"/>
</dbReference>